<dbReference type="Proteomes" id="UP000824242">
    <property type="component" value="Unassembled WGS sequence"/>
</dbReference>
<dbReference type="Pfam" id="PF08876">
    <property type="entry name" value="DUF1836"/>
    <property type="match status" value="1"/>
</dbReference>
<protein>
    <submittedName>
        <fullName evidence="1">DUF1836 domain-containing protein</fullName>
    </submittedName>
</protein>
<reference evidence="1" key="2">
    <citation type="journal article" date="2021" name="PeerJ">
        <title>Extensive microbial diversity within the chicken gut microbiome revealed by metagenomics and culture.</title>
        <authorList>
            <person name="Gilroy R."/>
            <person name="Ravi A."/>
            <person name="Getino M."/>
            <person name="Pursley I."/>
            <person name="Horton D.L."/>
            <person name="Alikhan N.F."/>
            <person name="Baker D."/>
            <person name="Gharbi K."/>
            <person name="Hall N."/>
            <person name="Watson M."/>
            <person name="Adriaenssens E.M."/>
            <person name="Foster-Nyarko E."/>
            <person name="Jarju S."/>
            <person name="Secka A."/>
            <person name="Antonio M."/>
            <person name="Oren A."/>
            <person name="Chaudhuri R.R."/>
            <person name="La Ragione R."/>
            <person name="Hildebrand F."/>
            <person name="Pallen M.J."/>
        </authorList>
    </citation>
    <scope>NUCLEOTIDE SEQUENCE</scope>
    <source>
        <strain evidence="1">ChiSxjej1B13-7958</strain>
    </source>
</reference>
<organism evidence="1 2">
    <name type="scientific">Candidatus Caccousia avicola</name>
    <dbReference type="NCBI Taxonomy" id="2840721"/>
    <lineage>
        <taxon>Bacteria</taxon>
        <taxon>Bacillati</taxon>
        <taxon>Bacillota</taxon>
        <taxon>Clostridia</taxon>
        <taxon>Eubacteriales</taxon>
        <taxon>Oscillospiraceae</taxon>
        <taxon>Oscillospiraceae incertae sedis</taxon>
        <taxon>Candidatus Caccousia</taxon>
    </lineage>
</organism>
<sequence>MDISAEAIQKWSQELEAFEPQSWDRMPEIYLYMDQVLSYMEKQLQLFDRSGEGLLTSSMINNYVKAGVLPRPDRKKYAREHLAMLTMICMLKSSLSIPDISSLMNLLLEDSSEKEMYGNFCEAQRLAIEEVCSRVDSGTSGGRRELIRLAAELSIEAAMRRAAAERILSELSSEPRETVEES</sequence>
<comment type="caution">
    <text evidence="1">The sequence shown here is derived from an EMBL/GenBank/DDBJ whole genome shotgun (WGS) entry which is preliminary data.</text>
</comment>
<dbReference type="PANTHER" id="PTHR40056">
    <property type="entry name" value="HYPOTHETICAL CYTOSOLIC PROTEIN"/>
    <property type="match status" value="1"/>
</dbReference>
<evidence type="ECO:0000313" key="2">
    <source>
        <dbReference type="Proteomes" id="UP000824242"/>
    </source>
</evidence>
<dbReference type="PANTHER" id="PTHR40056:SF1">
    <property type="entry name" value="DUF1836 DOMAIN-CONTAINING PROTEIN"/>
    <property type="match status" value="1"/>
</dbReference>
<dbReference type="AlphaFoldDB" id="A0A9D1DF29"/>
<dbReference type="InterPro" id="IPR014975">
    <property type="entry name" value="DUF1836"/>
</dbReference>
<proteinExistence type="predicted"/>
<gene>
    <name evidence="1" type="ORF">IAB89_11575</name>
</gene>
<evidence type="ECO:0000313" key="1">
    <source>
        <dbReference type="EMBL" id="HIR48271.1"/>
    </source>
</evidence>
<name>A0A9D1DF29_9FIRM</name>
<reference evidence="1" key="1">
    <citation type="submission" date="2020-10" db="EMBL/GenBank/DDBJ databases">
        <authorList>
            <person name="Gilroy R."/>
        </authorList>
    </citation>
    <scope>NUCLEOTIDE SEQUENCE</scope>
    <source>
        <strain evidence="1">ChiSxjej1B13-7958</strain>
    </source>
</reference>
<dbReference type="EMBL" id="DVGZ01000125">
    <property type="protein sequence ID" value="HIR48271.1"/>
    <property type="molecule type" value="Genomic_DNA"/>
</dbReference>
<accession>A0A9D1DF29</accession>